<protein>
    <submittedName>
        <fullName evidence="1">Uncharacterized protein</fullName>
    </submittedName>
</protein>
<comment type="caution">
    <text evidence="1">The sequence shown here is derived from an EMBL/GenBank/DDBJ whole genome shotgun (WGS) entry which is preliminary data.</text>
</comment>
<dbReference type="EMBL" id="SNRY01000064">
    <property type="protein sequence ID" value="KAA6348612.1"/>
    <property type="molecule type" value="Genomic_DNA"/>
</dbReference>
<name>A0A5J4SS17_9ZZZZ</name>
<gene>
    <name evidence="1" type="ORF">EZS27_003941</name>
</gene>
<reference evidence="1" key="1">
    <citation type="submission" date="2019-03" db="EMBL/GenBank/DDBJ databases">
        <title>Single cell metagenomics reveals metabolic interactions within the superorganism composed of flagellate Streblomastix strix and complex community of Bacteroidetes bacteria on its surface.</title>
        <authorList>
            <person name="Treitli S.C."/>
            <person name="Kolisko M."/>
            <person name="Husnik F."/>
            <person name="Keeling P."/>
            <person name="Hampl V."/>
        </authorList>
    </citation>
    <scope>NUCLEOTIDE SEQUENCE</scope>
    <source>
        <strain evidence="1">STM</strain>
    </source>
</reference>
<dbReference type="AlphaFoldDB" id="A0A5J4SS17"/>
<accession>A0A5J4SS17</accession>
<proteinExistence type="predicted"/>
<sequence>MTPLTPSIKFNKPHKKMVHVTQKYAVSNEFVVKPESVSKVGIYAGIIQQVLLI</sequence>
<organism evidence="1">
    <name type="scientific">termite gut metagenome</name>
    <dbReference type="NCBI Taxonomy" id="433724"/>
    <lineage>
        <taxon>unclassified sequences</taxon>
        <taxon>metagenomes</taxon>
        <taxon>organismal metagenomes</taxon>
    </lineage>
</organism>
<evidence type="ECO:0000313" key="1">
    <source>
        <dbReference type="EMBL" id="KAA6348612.1"/>
    </source>
</evidence>